<dbReference type="PATRIC" id="fig|685782.3.peg.705"/>
<comment type="caution">
    <text evidence="1">The sequence shown here is derived from an EMBL/GenBank/DDBJ whole genome shotgun (WGS) entry which is preliminary data.</text>
</comment>
<dbReference type="EMBL" id="AHPK01000013">
    <property type="protein sequence ID" value="KEC55188.1"/>
    <property type="molecule type" value="Genomic_DNA"/>
</dbReference>
<sequence length="67" mass="7802">MNELISEVSMVAAKVNVIEIMYNLFKDITILENTANWKEFKKYKQNLHLLDSNNIIIVAAQELSKYI</sequence>
<dbReference type="HOGENOM" id="CLU_2803773_0_0_5"/>
<dbReference type="AlphaFoldDB" id="A0A067WEF7"/>
<accession>A0A067WEF7</accession>
<protein>
    <submittedName>
        <fullName evidence="1">Uncharacterized protein</fullName>
    </submittedName>
</protein>
<evidence type="ECO:0000313" key="2">
    <source>
        <dbReference type="Proteomes" id="UP000027336"/>
    </source>
</evidence>
<proteinExistence type="predicted"/>
<gene>
    <name evidence="1" type="ORF">O99_00688</name>
</gene>
<name>A0A067WEF7_9HYPH</name>
<dbReference type="Proteomes" id="UP000027336">
    <property type="component" value="Unassembled WGS sequence"/>
</dbReference>
<evidence type="ECO:0000313" key="1">
    <source>
        <dbReference type="EMBL" id="KEC55188.1"/>
    </source>
</evidence>
<reference evidence="1 2" key="1">
    <citation type="submission" date="2012-04" db="EMBL/GenBank/DDBJ databases">
        <title>The Genome Sequence of Bartonella rochalimae BMGH.</title>
        <authorList>
            <consortium name="The Broad Institute Genome Sequencing Platform"/>
            <consortium name="The Broad Institute Genome Sequencing Center for Infectious Disease"/>
            <person name="Feldgarden M."/>
            <person name="Kirby J."/>
            <person name="Kosoy M."/>
            <person name="Birtles R."/>
            <person name="Probert W.S."/>
            <person name="Chiaraviglio L."/>
            <person name="Walker B."/>
            <person name="Young S.K."/>
            <person name="Zeng Q."/>
            <person name="Gargeya S."/>
            <person name="Fitzgerald M."/>
            <person name="Haas B."/>
            <person name="Abouelleil A."/>
            <person name="Alvarado L."/>
            <person name="Arachchi H.M."/>
            <person name="Berlin A.M."/>
            <person name="Chapman S.B."/>
            <person name="Goldberg J."/>
            <person name="Griggs A."/>
            <person name="Gujja S."/>
            <person name="Hansen M."/>
            <person name="Howarth C."/>
            <person name="Imamovic A."/>
            <person name="Larimer J."/>
            <person name="McCowen C."/>
            <person name="Montmayeur A."/>
            <person name="Murphy C."/>
            <person name="Neiman D."/>
            <person name="Pearson M."/>
            <person name="Priest M."/>
            <person name="Roberts A."/>
            <person name="Saif S."/>
            <person name="Shea T."/>
            <person name="Sisk P."/>
            <person name="Sykes S."/>
            <person name="Wortman J."/>
            <person name="Nusbaum C."/>
            <person name="Birren B."/>
        </authorList>
    </citation>
    <scope>NUCLEOTIDE SEQUENCE [LARGE SCALE GENOMIC DNA]</scope>
    <source>
        <strain evidence="1 2">ATCC BAA-1498</strain>
    </source>
</reference>
<organism evidence="1 2">
    <name type="scientific">Bartonella rochalimae ATCC BAA-1498</name>
    <dbReference type="NCBI Taxonomy" id="685782"/>
    <lineage>
        <taxon>Bacteria</taxon>
        <taxon>Pseudomonadati</taxon>
        <taxon>Pseudomonadota</taxon>
        <taxon>Alphaproteobacteria</taxon>
        <taxon>Hyphomicrobiales</taxon>
        <taxon>Bartonellaceae</taxon>
        <taxon>Bartonella</taxon>
    </lineage>
</organism>
<keyword evidence="2" id="KW-1185">Reference proteome</keyword>